<reference evidence="1 2" key="1">
    <citation type="submission" date="2017-10" db="EMBL/GenBank/DDBJ databases">
        <title>The draft genome sequence of Lewinella nigricans NBRC 102662.</title>
        <authorList>
            <person name="Wang K."/>
        </authorList>
    </citation>
    <scope>NUCLEOTIDE SEQUENCE [LARGE SCALE GENOMIC DNA]</scope>
    <source>
        <strain evidence="1 2">NBRC 102662</strain>
    </source>
</reference>
<proteinExistence type="predicted"/>
<dbReference type="RefSeq" id="WP_099149605.1">
    <property type="nucleotide sequence ID" value="NZ_PDUD01000012.1"/>
</dbReference>
<evidence type="ECO:0000313" key="2">
    <source>
        <dbReference type="Proteomes" id="UP000223913"/>
    </source>
</evidence>
<organism evidence="1 2">
    <name type="scientific">Flavilitoribacter nigricans (strain ATCC 23147 / DSM 23189 / NBRC 102662 / NCIMB 1420 / SS-2)</name>
    <name type="common">Lewinella nigricans</name>
    <dbReference type="NCBI Taxonomy" id="1122177"/>
    <lineage>
        <taxon>Bacteria</taxon>
        <taxon>Pseudomonadati</taxon>
        <taxon>Bacteroidota</taxon>
        <taxon>Saprospiria</taxon>
        <taxon>Saprospirales</taxon>
        <taxon>Lewinellaceae</taxon>
        <taxon>Flavilitoribacter</taxon>
    </lineage>
</organism>
<dbReference type="AlphaFoldDB" id="A0A2D0NEU2"/>
<name>A0A2D0NEU2_FLAN2</name>
<gene>
    <name evidence="1" type="ORF">CRP01_08535</name>
</gene>
<dbReference type="Proteomes" id="UP000223913">
    <property type="component" value="Unassembled WGS sequence"/>
</dbReference>
<sequence>MAIEIECIIENEFDKSKIIELPFLIDNKWKDLRRFIEQESKDFYNPLKNKDLQKEAKWDFKIDEDDLENCWSFFETGNSDILQPKNDIRFICYFGMVHVYRKTIVINPFCRRFKAFKDNENAKKGFIKIVREIARLFGATKVLYCADSTTKTEILSNMALEGNSLQKLIEHGELRFGKPNPNYLLAFEETYFIDEYNFEIK</sequence>
<evidence type="ECO:0000313" key="1">
    <source>
        <dbReference type="EMBL" id="PHN06997.1"/>
    </source>
</evidence>
<dbReference type="EMBL" id="PDUD01000012">
    <property type="protein sequence ID" value="PHN06997.1"/>
    <property type="molecule type" value="Genomic_DNA"/>
</dbReference>
<protein>
    <submittedName>
        <fullName evidence="1">Uncharacterized protein</fullName>
    </submittedName>
</protein>
<keyword evidence="2" id="KW-1185">Reference proteome</keyword>
<accession>A0A2D0NEU2</accession>
<comment type="caution">
    <text evidence="1">The sequence shown here is derived from an EMBL/GenBank/DDBJ whole genome shotgun (WGS) entry which is preliminary data.</text>
</comment>